<evidence type="ECO:0000313" key="3">
    <source>
        <dbReference type="Proteomes" id="UP000320475"/>
    </source>
</evidence>
<comment type="caution">
    <text evidence="2">The sequence shown here is derived from an EMBL/GenBank/DDBJ whole genome shotgun (WGS) entry which is preliminary data.</text>
</comment>
<gene>
    <name evidence="2" type="ORF">SeLEV6574_g01057</name>
</gene>
<dbReference type="EMBL" id="QEAM01000021">
    <property type="protein sequence ID" value="TPX50207.1"/>
    <property type="molecule type" value="Genomic_DNA"/>
</dbReference>
<dbReference type="AlphaFoldDB" id="A0A507DG33"/>
<dbReference type="Proteomes" id="UP000320475">
    <property type="component" value="Unassembled WGS sequence"/>
</dbReference>
<feature type="compositionally biased region" description="Pro residues" evidence="1">
    <location>
        <begin position="614"/>
        <end position="625"/>
    </location>
</feature>
<evidence type="ECO:0000256" key="1">
    <source>
        <dbReference type="SAM" id="MobiDB-lite"/>
    </source>
</evidence>
<organism evidence="2 3">
    <name type="scientific">Synchytrium endobioticum</name>
    <dbReference type="NCBI Taxonomy" id="286115"/>
    <lineage>
        <taxon>Eukaryota</taxon>
        <taxon>Fungi</taxon>
        <taxon>Fungi incertae sedis</taxon>
        <taxon>Chytridiomycota</taxon>
        <taxon>Chytridiomycota incertae sedis</taxon>
        <taxon>Chytridiomycetes</taxon>
        <taxon>Synchytriales</taxon>
        <taxon>Synchytriaceae</taxon>
        <taxon>Synchytrium</taxon>
    </lineage>
</organism>
<proteinExistence type="predicted"/>
<sequence length="625" mass="71187">MVRPTRHRGQYVFNVLDKSLALRKMRLNADDLVVLAVVSGNDYVALMLKENMRVVLCLVLICSYSLAAPPKILSTPKSLKHRATFFCRRLGRRLEQLDVENLVDMHQFISSFVKGPLNYMKQLRASVDPSAQVEGTQSVPDAETMGVVLATMSDLAHQIELKLPNIDDVPPKSKSAEYHNVVKMWHSVSLEFWIDRSWIIFLIQLAEFRKDPMVFDLMDSMDKVWRFIVATKDSARNIKEAEHERIVLAAAPPSGTEIMKRFEELCISPAVTPEALSQFILENAFSDFIGDPDTLSIACHNFPTPLSQNRDETDSGETLLTSQQFLASLEKPEKGDAAKIEAFTRSFGMALFRFPYLARHLSSIWLEEHTPKIEDYPPGSTDPILYNAVKEWHMAYRNAIYQRSSTKLTEWFEELRQQPSISIIDVWKYTSECMVHAQEVMKYRDELESWNLHTDRTSLVHIVQRFRNLIQEPLASLEELLAFVAEYEFYFYNFNSALLNPSHDVGSTFYGLHDQPQCSAPPYFHNEQALYSSYRHDATDAPPGLSLESHWQHGTHDHPTAMPGVGGYWPDATHDHPTAMPGVGGYWPDATHDHPTAMPGVSTFSWADDSSSSYPPPRWPLPRPP</sequence>
<protein>
    <submittedName>
        <fullName evidence="2">Uncharacterized protein</fullName>
    </submittedName>
</protein>
<reference evidence="2 3" key="1">
    <citation type="journal article" date="2019" name="Sci. Rep.">
        <title>Comparative genomics of chytrid fungi reveal insights into the obligate biotrophic and pathogenic lifestyle of Synchytrium endobioticum.</title>
        <authorList>
            <person name="van de Vossenberg B.T.L.H."/>
            <person name="Warris S."/>
            <person name="Nguyen H.D.T."/>
            <person name="van Gent-Pelzer M.P.E."/>
            <person name="Joly D.L."/>
            <person name="van de Geest H.C."/>
            <person name="Bonants P.J.M."/>
            <person name="Smith D.S."/>
            <person name="Levesque C.A."/>
            <person name="van der Lee T.A.J."/>
        </authorList>
    </citation>
    <scope>NUCLEOTIDE SEQUENCE [LARGE SCALE GENOMIC DNA]</scope>
    <source>
        <strain evidence="2 3">LEV6574</strain>
    </source>
</reference>
<dbReference type="VEuPathDB" id="FungiDB:SeMB42_g04393"/>
<feature type="region of interest" description="Disordered" evidence="1">
    <location>
        <begin position="598"/>
        <end position="625"/>
    </location>
</feature>
<accession>A0A507DG33</accession>
<name>A0A507DG33_9FUNG</name>
<evidence type="ECO:0000313" key="2">
    <source>
        <dbReference type="EMBL" id="TPX50207.1"/>
    </source>
</evidence>